<reference evidence="2 3" key="1">
    <citation type="submission" date="2018-06" db="EMBL/GenBank/DDBJ databases">
        <authorList>
            <consortium name="Pathogen Informatics"/>
            <person name="Doyle S."/>
        </authorList>
    </citation>
    <scope>NUCLEOTIDE SEQUENCE [LARGE SCALE GENOMIC DNA]</scope>
    <source>
        <strain evidence="2 3">NCTC13456</strain>
    </source>
</reference>
<gene>
    <name evidence="2" type="ORF">NCTC13456_00286</name>
</gene>
<evidence type="ECO:0000313" key="2">
    <source>
        <dbReference type="EMBL" id="STD53068.1"/>
    </source>
</evidence>
<sequence length="169" mass="20708">MDEVLYNEIVQYCKKRLRTKIADDIYDCLDLAHDIICNESFFDTNYKVIADRLIYNRLAEFRVKKIDIDKIHFKQNTSVEDIWACNSCRVELPKSKFQLSWKVCNKCYRLQNKDRIKAVNLKSYLKHHEKRLAEKRAYDKKYRQENLEEVRRKDRERYHRNKNQKPLNK</sequence>
<evidence type="ECO:0000256" key="1">
    <source>
        <dbReference type="SAM" id="MobiDB-lite"/>
    </source>
</evidence>
<name>A0A376G088_9FLAO</name>
<protein>
    <submittedName>
        <fullName evidence="2">Uncharacterized protein</fullName>
    </submittedName>
</protein>
<accession>A0A376G088</accession>
<dbReference type="RefSeq" id="WP_114998234.1">
    <property type="nucleotide sequence ID" value="NZ_UFXS01000001.1"/>
</dbReference>
<evidence type="ECO:0000313" key="3">
    <source>
        <dbReference type="Proteomes" id="UP000254737"/>
    </source>
</evidence>
<feature type="region of interest" description="Disordered" evidence="1">
    <location>
        <begin position="149"/>
        <end position="169"/>
    </location>
</feature>
<dbReference type="EMBL" id="UFXS01000001">
    <property type="protein sequence ID" value="STD53068.1"/>
    <property type="molecule type" value="Genomic_DNA"/>
</dbReference>
<proteinExistence type="predicted"/>
<feature type="compositionally biased region" description="Basic residues" evidence="1">
    <location>
        <begin position="158"/>
        <end position="169"/>
    </location>
</feature>
<dbReference type="Proteomes" id="UP000254737">
    <property type="component" value="Unassembled WGS sequence"/>
</dbReference>
<dbReference type="AlphaFoldDB" id="A0A376G088"/>
<organism evidence="2 3">
    <name type="scientific">Empedobacter falsenii</name>
    <dbReference type="NCBI Taxonomy" id="343874"/>
    <lineage>
        <taxon>Bacteria</taxon>
        <taxon>Pseudomonadati</taxon>
        <taxon>Bacteroidota</taxon>
        <taxon>Flavobacteriia</taxon>
        <taxon>Flavobacteriales</taxon>
        <taxon>Weeksellaceae</taxon>
        <taxon>Empedobacter</taxon>
    </lineage>
</organism>